<dbReference type="PANTHER" id="PTHR42693">
    <property type="entry name" value="ARYLSULFATASE FAMILY MEMBER"/>
    <property type="match status" value="1"/>
</dbReference>
<dbReference type="InterPro" id="IPR017850">
    <property type="entry name" value="Alkaline_phosphatase_core_sf"/>
</dbReference>
<keyword evidence="2" id="KW-0479">Metal-binding</keyword>
<dbReference type="EMBL" id="SJPW01000005">
    <property type="protein sequence ID" value="TWU50617.1"/>
    <property type="molecule type" value="Genomic_DNA"/>
</dbReference>
<keyword evidence="7" id="KW-1185">Reference proteome</keyword>
<dbReference type="Proteomes" id="UP000318288">
    <property type="component" value="Unassembled WGS sequence"/>
</dbReference>
<dbReference type="InterPro" id="IPR000917">
    <property type="entry name" value="Sulfatase_N"/>
</dbReference>
<evidence type="ECO:0000259" key="5">
    <source>
        <dbReference type="Pfam" id="PF00884"/>
    </source>
</evidence>
<comment type="similarity">
    <text evidence="1">Belongs to the sulfatase family.</text>
</comment>
<accession>A0A5C6ERD3</accession>
<dbReference type="Gene3D" id="3.30.1120.10">
    <property type="match status" value="1"/>
</dbReference>
<dbReference type="EC" id="3.1.6.1" evidence="6"/>
<dbReference type="InterPro" id="IPR050738">
    <property type="entry name" value="Sulfatase"/>
</dbReference>
<keyword evidence="3 6" id="KW-0378">Hydrolase</keyword>
<gene>
    <name evidence="6" type="primary">atsA_70</name>
    <name evidence="6" type="ORF">Poly51_39090</name>
</gene>
<evidence type="ECO:0000256" key="3">
    <source>
        <dbReference type="ARBA" id="ARBA00022801"/>
    </source>
</evidence>
<keyword evidence="4" id="KW-0106">Calcium</keyword>
<sequence length="551" mass="60474">MPKTATAIDFKYNDPPENNTVNIIQKKMPVDSSSRHPVYIIRFLLLVDGVLGMGFACNSSVRATAADAPARPNVIIVMADDLGIGDISPTNADCKIKTPHLQRLADEGLTFLDAHTPSSVCTPTRYGLLTGRYNWRSRLSRGVLKGTSEHLIPADRPTLGHLMKSAGYHTAMIGKWHLGWDWTKNGKDIDFSKPVANGPDINGFDQYYGHCGSLDMPPYVWVDTGMPTSVPVREEGATKEDSRYGWYRKGPIGQDFEINQVLPHLFDKSMAYVNERAEAAKSGKPFFLYLPLPAPHTPIVPVPPFKDASGINPYADFVHQVDHHMGELMATLVKAGVDDNTLVVFTSDNGCSNQANFEVLAEHDHHPSAGYRGHKADIYEGGHRVPLIIRWPGKVAVGQKTDAIACLTDIYTTLQSITGQPRESRGGEDGFDLSPLFQDLAAAPRDTLISHSISGNFAIRRGPWKLCLAHGSGGWSSPKEVDAKKQGLPPIQLFNLDDDKAEQTNLVDENPDKVEELLALLKQQVDNGRCTPGTELDNDRVVTISSEPAKR</sequence>
<proteinExistence type="inferred from homology"/>
<feature type="domain" description="Sulfatase N-terminal" evidence="5">
    <location>
        <begin position="72"/>
        <end position="419"/>
    </location>
</feature>
<evidence type="ECO:0000313" key="6">
    <source>
        <dbReference type="EMBL" id="TWU50617.1"/>
    </source>
</evidence>
<dbReference type="PROSITE" id="PS00149">
    <property type="entry name" value="SULFATASE_2"/>
    <property type="match status" value="1"/>
</dbReference>
<protein>
    <submittedName>
        <fullName evidence="6">Arylsulfatase</fullName>
        <ecNumber evidence="6">3.1.6.1</ecNumber>
    </submittedName>
</protein>
<name>A0A5C6ERD3_9BACT</name>
<comment type="caution">
    <text evidence="6">The sequence shown here is derived from an EMBL/GenBank/DDBJ whole genome shotgun (WGS) entry which is preliminary data.</text>
</comment>
<dbReference type="GO" id="GO:0004065">
    <property type="term" value="F:arylsulfatase activity"/>
    <property type="evidence" value="ECO:0007669"/>
    <property type="project" value="UniProtKB-EC"/>
</dbReference>
<dbReference type="GO" id="GO:0046872">
    <property type="term" value="F:metal ion binding"/>
    <property type="evidence" value="ECO:0007669"/>
    <property type="project" value="UniProtKB-KW"/>
</dbReference>
<dbReference type="InterPro" id="IPR024607">
    <property type="entry name" value="Sulfatase_CS"/>
</dbReference>
<evidence type="ECO:0000256" key="4">
    <source>
        <dbReference type="ARBA" id="ARBA00022837"/>
    </source>
</evidence>
<dbReference type="Gene3D" id="3.40.720.10">
    <property type="entry name" value="Alkaline Phosphatase, subunit A"/>
    <property type="match status" value="1"/>
</dbReference>
<dbReference type="SUPFAM" id="SSF53649">
    <property type="entry name" value="Alkaline phosphatase-like"/>
    <property type="match status" value="1"/>
</dbReference>
<evidence type="ECO:0000256" key="2">
    <source>
        <dbReference type="ARBA" id="ARBA00022723"/>
    </source>
</evidence>
<evidence type="ECO:0000256" key="1">
    <source>
        <dbReference type="ARBA" id="ARBA00008779"/>
    </source>
</evidence>
<dbReference type="Pfam" id="PF00884">
    <property type="entry name" value="Sulfatase"/>
    <property type="match status" value="1"/>
</dbReference>
<dbReference type="PANTHER" id="PTHR42693:SF53">
    <property type="entry name" value="ENDO-4-O-SULFATASE"/>
    <property type="match status" value="1"/>
</dbReference>
<dbReference type="PROSITE" id="PS00523">
    <property type="entry name" value="SULFATASE_1"/>
    <property type="match status" value="1"/>
</dbReference>
<dbReference type="AlphaFoldDB" id="A0A5C6ERD3"/>
<dbReference type="CDD" id="cd16143">
    <property type="entry name" value="ARS_like"/>
    <property type="match status" value="1"/>
</dbReference>
<evidence type="ECO:0000313" key="7">
    <source>
        <dbReference type="Proteomes" id="UP000318288"/>
    </source>
</evidence>
<organism evidence="6 7">
    <name type="scientific">Rubripirellula tenax</name>
    <dbReference type="NCBI Taxonomy" id="2528015"/>
    <lineage>
        <taxon>Bacteria</taxon>
        <taxon>Pseudomonadati</taxon>
        <taxon>Planctomycetota</taxon>
        <taxon>Planctomycetia</taxon>
        <taxon>Pirellulales</taxon>
        <taxon>Pirellulaceae</taxon>
        <taxon>Rubripirellula</taxon>
    </lineage>
</organism>
<reference evidence="6 7" key="1">
    <citation type="submission" date="2019-02" db="EMBL/GenBank/DDBJ databases">
        <title>Deep-cultivation of Planctomycetes and their phenomic and genomic characterization uncovers novel biology.</title>
        <authorList>
            <person name="Wiegand S."/>
            <person name="Jogler M."/>
            <person name="Boedeker C."/>
            <person name="Pinto D."/>
            <person name="Vollmers J."/>
            <person name="Rivas-Marin E."/>
            <person name="Kohn T."/>
            <person name="Peeters S.H."/>
            <person name="Heuer A."/>
            <person name="Rast P."/>
            <person name="Oberbeckmann S."/>
            <person name="Bunk B."/>
            <person name="Jeske O."/>
            <person name="Meyerdierks A."/>
            <person name="Storesund J.E."/>
            <person name="Kallscheuer N."/>
            <person name="Luecker S."/>
            <person name="Lage O.M."/>
            <person name="Pohl T."/>
            <person name="Merkel B.J."/>
            <person name="Hornburger P."/>
            <person name="Mueller R.-W."/>
            <person name="Bruemmer F."/>
            <person name="Labrenz M."/>
            <person name="Spormann A.M."/>
            <person name="Op Den Camp H."/>
            <person name="Overmann J."/>
            <person name="Amann R."/>
            <person name="Jetten M.S.M."/>
            <person name="Mascher T."/>
            <person name="Medema M.H."/>
            <person name="Devos D.P."/>
            <person name="Kaster A.-K."/>
            <person name="Ovreas L."/>
            <person name="Rohde M."/>
            <person name="Galperin M.Y."/>
            <person name="Jogler C."/>
        </authorList>
    </citation>
    <scope>NUCLEOTIDE SEQUENCE [LARGE SCALE GENOMIC DNA]</scope>
    <source>
        <strain evidence="6 7">Poly51</strain>
    </source>
</reference>